<dbReference type="InterPro" id="IPR047650">
    <property type="entry name" value="Transpos_IS110"/>
</dbReference>
<feature type="domain" description="Transposase IS116/IS110/IS902 C-terminal" evidence="2">
    <location>
        <begin position="230"/>
        <end position="311"/>
    </location>
</feature>
<dbReference type="Pfam" id="PF02371">
    <property type="entry name" value="Transposase_20"/>
    <property type="match status" value="1"/>
</dbReference>
<gene>
    <name evidence="3" type="ORF">BJ997_000467</name>
</gene>
<dbReference type="InterPro" id="IPR003346">
    <property type="entry name" value="Transposase_20"/>
</dbReference>
<dbReference type="PANTHER" id="PTHR33055:SF16">
    <property type="entry name" value="TRANSPOSASE FOR INSERTION SEQUENCE ELEMENT IS1547"/>
    <property type="match status" value="1"/>
</dbReference>
<name>A0A7W8ZTJ1_9MICO</name>
<protein>
    <submittedName>
        <fullName evidence="3">Transposase</fullName>
    </submittedName>
</protein>
<evidence type="ECO:0000313" key="4">
    <source>
        <dbReference type="Proteomes" id="UP000561726"/>
    </source>
</evidence>
<organism evidence="3 4">
    <name type="scientific">Cryobacterium roopkundense</name>
    <dbReference type="NCBI Taxonomy" id="1001240"/>
    <lineage>
        <taxon>Bacteria</taxon>
        <taxon>Bacillati</taxon>
        <taxon>Actinomycetota</taxon>
        <taxon>Actinomycetes</taxon>
        <taxon>Micrococcales</taxon>
        <taxon>Microbacteriaceae</taxon>
        <taxon>Cryobacterium</taxon>
    </lineage>
</organism>
<dbReference type="EMBL" id="JACHBQ010000001">
    <property type="protein sequence ID" value="MBB5639919.1"/>
    <property type="molecule type" value="Genomic_DNA"/>
</dbReference>
<dbReference type="Proteomes" id="UP000561726">
    <property type="component" value="Unassembled WGS sequence"/>
</dbReference>
<feature type="domain" description="Transposase IS110-like N-terminal" evidence="1">
    <location>
        <begin position="10"/>
        <end position="154"/>
    </location>
</feature>
<dbReference type="Pfam" id="PF01548">
    <property type="entry name" value="DEDD_Tnp_IS110"/>
    <property type="match status" value="1"/>
</dbReference>
<dbReference type="NCBIfam" id="NF033542">
    <property type="entry name" value="transpos_IS110"/>
    <property type="match status" value="1"/>
</dbReference>
<evidence type="ECO:0000259" key="1">
    <source>
        <dbReference type="Pfam" id="PF01548"/>
    </source>
</evidence>
<reference evidence="3 4" key="1">
    <citation type="submission" date="2020-08" db="EMBL/GenBank/DDBJ databases">
        <title>Sequencing the genomes of 1000 actinobacteria strains.</title>
        <authorList>
            <person name="Klenk H.-P."/>
        </authorList>
    </citation>
    <scope>NUCLEOTIDE SEQUENCE [LARGE SCALE GENOMIC DNA]</scope>
    <source>
        <strain evidence="3 4">DSM 21065</strain>
    </source>
</reference>
<comment type="caution">
    <text evidence="3">The sequence shown here is derived from an EMBL/GenBank/DDBJ whole genome shotgun (WGS) entry which is preliminary data.</text>
</comment>
<accession>A0A7W8ZTJ1</accession>
<dbReference type="GO" id="GO:0004803">
    <property type="term" value="F:transposase activity"/>
    <property type="evidence" value="ECO:0007669"/>
    <property type="project" value="InterPro"/>
</dbReference>
<evidence type="ECO:0000313" key="3">
    <source>
        <dbReference type="EMBL" id="MBB5639919.1"/>
    </source>
</evidence>
<dbReference type="RefSeq" id="WP_183323234.1">
    <property type="nucleotide sequence ID" value="NZ_JACHBQ010000001.1"/>
</dbReference>
<dbReference type="GO" id="GO:0006313">
    <property type="term" value="P:DNA transposition"/>
    <property type="evidence" value="ECO:0007669"/>
    <property type="project" value="InterPro"/>
</dbReference>
<evidence type="ECO:0000259" key="2">
    <source>
        <dbReference type="Pfam" id="PF02371"/>
    </source>
</evidence>
<dbReference type="AlphaFoldDB" id="A0A7W8ZTJ1"/>
<proteinExistence type="predicted"/>
<sequence>MTYSRKDLILGVDTHKDFHHAAVINHVGKSIADRKFDATSAGYSDLIAWATGVGRIGRAGIEGTGSYGAGLTRELTRRGIPVIDVIAPDKQLRRLRGKTDQIDAYNAARAVLNELATAVPKTQDGFVEALRVLRTSRRLLVKQRTESMNQLQCLIVSAPADLRVSLAKLKAKNLALRCSKIPVRKADDLVMTETKNVLRSLGKRYLELLTEADRLMKRLGAIVKEHAPELLAVHGVGPDVAATMLIVAGENVDRLNNESAFAHLIGTAPIQASSGKTNRHRLNRGGHRQGNSAAYRIVMVRMKSHEKTRDYVVKALARGKTKREAMRLLKRYVAREIFQILITIRERHQQAAISA</sequence>
<dbReference type="PANTHER" id="PTHR33055">
    <property type="entry name" value="TRANSPOSASE FOR INSERTION SEQUENCE ELEMENT IS1111A"/>
    <property type="match status" value="1"/>
</dbReference>
<dbReference type="InterPro" id="IPR002525">
    <property type="entry name" value="Transp_IS110-like_N"/>
</dbReference>
<dbReference type="GO" id="GO:0003677">
    <property type="term" value="F:DNA binding"/>
    <property type="evidence" value="ECO:0007669"/>
    <property type="project" value="InterPro"/>
</dbReference>